<evidence type="ECO:0000313" key="2">
    <source>
        <dbReference type="Proteomes" id="UP001159427"/>
    </source>
</evidence>
<dbReference type="PANTHER" id="PTHR35617">
    <property type="entry name" value="PHAGE_INTEGRASE DOMAIN-CONTAINING PROTEIN"/>
    <property type="match status" value="1"/>
</dbReference>
<dbReference type="PANTHER" id="PTHR35617:SF3">
    <property type="entry name" value="CORE-BINDING (CB) DOMAIN-CONTAINING PROTEIN"/>
    <property type="match status" value="1"/>
</dbReference>
<evidence type="ECO:0000313" key="1">
    <source>
        <dbReference type="EMBL" id="CAH3016348.1"/>
    </source>
</evidence>
<keyword evidence="2" id="KW-1185">Reference proteome</keyword>
<name>A0ABN8LQJ7_9CNID</name>
<accession>A0ABN8LQJ7</accession>
<dbReference type="Proteomes" id="UP001159427">
    <property type="component" value="Unassembled WGS sequence"/>
</dbReference>
<protein>
    <submittedName>
        <fullName evidence="1">Uncharacterized protein</fullName>
    </submittedName>
</protein>
<gene>
    <name evidence="1" type="ORF">PEVE_00028165</name>
</gene>
<organism evidence="1 2">
    <name type="scientific">Porites evermanni</name>
    <dbReference type="NCBI Taxonomy" id="104178"/>
    <lineage>
        <taxon>Eukaryota</taxon>
        <taxon>Metazoa</taxon>
        <taxon>Cnidaria</taxon>
        <taxon>Anthozoa</taxon>
        <taxon>Hexacorallia</taxon>
        <taxon>Scleractinia</taxon>
        <taxon>Fungiina</taxon>
        <taxon>Poritidae</taxon>
        <taxon>Porites</taxon>
    </lineage>
</organism>
<reference evidence="1 2" key="1">
    <citation type="submission" date="2022-05" db="EMBL/GenBank/DDBJ databases">
        <authorList>
            <consortium name="Genoscope - CEA"/>
            <person name="William W."/>
        </authorList>
    </citation>
    <scope>NUCLEOTIDE SEQUENCE [LARGE SCALE GENOMIC DNA]</scope>
</reference>
<dbReference type="EMBL" id="CALNXI010000039">
    <property type="protein sequence ID" value="CAH3016348.1"/>
    <property type="molecule type" value="Genomic_DNA"/>
</dbReference>
<sequence>MKGILNCRPPKPRYSYTWDVKKVTAHLASLGSNNSLSLKQLSRKLVMLFALAYPLFISYAKPHKAISSATMGRWLRLSIQDADINTNIFKAHSLRQPMAVFLWMRL</sequence>
<comment type="caution">
    <text evidence="1">The sequence shown here is derived from an EMBL/GenBank/DDBJ whole genome shotgun (WGS) entry which is preliminary data.</text>
</comment>
<proteinExistence type="predicted"/>